<name>A0A1B2I8H1_9BACT</name>
<evidence type="ECO:0000256" key="6">
    <source>
        <dbReference type="ARBA" id="ARBA00022605"/>
    </source>
</evidence>
<dbReference type="Pfam" id="PF00977">
    <property type="entry name" value="His_biosynth"/>
    <property type="match status" value="1"/>
</dbReference>
<dbReference type="GeneID" id="83059110"/>
<dbReference type="Proteomes" id="UP000093044">
    <property type="component" value="Chromosome"/>
</dbReference>
<dbReference type="PANTHER" id="PTHR21235">
    <property type="entry name" value="IMIDAZOLE GLYCEROL PHOSPHATE SYNTHASE SUBUNIT HISF/H IGP SYNTHASE SUBUNIT HISF/H"/>
    <property type="match status" value="1"/>
</dbReference>
<evidence type="ECO:0000313" key="13">
    <source>
        <dbReference type="EMBL" id="ANZ46255.1"/>
    </source>
</evidence>
<evidence type="ECO:0000256" key="8">
    <source>
        <dbReference type="ARBA" id="ARBA00023239"/>
    </source>
</evidence>
<dbReference type="AlphaFoldDB" id="A0A1B2I8H1"/>
<organism evidence="13 14">
    <name type="scientific">Cloacibacillus porcorum</name>
    <dbReference type="NCBI Taxonomy" id="1197717"/>
    <lineage>
        <taxon>Bacteria</taxon>
        <taxon>Thermotogati</taxon>
        <taxon>Synergistota</taxon>
        <taxon>Synergistia</taxon>
        <taxon>Synergistales</taxon>
        <taxon>Synergistaceae</taxon>
        <taxon>Cloacibacillus</taxon>
    </lineage>
</organism>
<dbReference type="GO" id="GO:0005737">
    <property type="term" value="C:cytoplasm"/>
    <property type="evidence" value="ECO:0007669"/>
    <property type="project" value="UniProtKB-SubCell"/>
</dbReference>
<dbReference type="EMBL" id="CP016757">
    <property type="protein sequence ID" value="ANZ46255.1"/>
    <property type="molecule type" value="Genomic_DNA"/>
</dbReference>
<comment type="similarity">
    <text evidence="3 11 12">Belongs to the HisA/HisF family.</text>
</comment>
<evidence type="ECO:0000256" key="1">
    <source>
        <dbReference type="ARBA" id="ARBA00004496"/>
    </source>
</evidence>
<evidence type="ECO:0000256" key="9">
    <source>
        <dbReference type="ARBA" id="ARBA00025475"/>
    </source>
</evidence>
<evidence type="ECO:0000256" key="7">
    <source>
        <dbReference type="ARBA" id="ARBA00023102"/>
    </source>
</evidence>
<dbReference type="NCBIfam" id="TIGR00735">
    <property type="entry name" value="hisF"/>
    <property type="match status" value="1"/>
</dbReference>
<evidence type="ECO:0000256" key="12">
    <source>
        <dbReference type="RuleBase" id="RU003657"/>
    </source>
</evidence>
<evidence type="ECO:0000256" key="11">
    <source>
        <dbReference type="HAMAP-Rule" id="MF_01013"/>
    </source>
</evidence>
<dbReference type="InterPro" id="IPR013785">
    <property type="entry name" value="Aldolase_TIM"/>
</dbReference>
<dbReference type="STRING" id="1197717.BED41_14780"/>
<dbReference type="FunFam" id="3.20.20.70:FF:000006">
    <property type="entry name" value="Imidazole glycerol phosphate synthase subunit HisF"/>
    <property type="match status" value="1"/>
</dbReference>
<dbReference type="GO" id="GO:0000105">
    <property type="term" value="P:L-histidine biosynthetic process"/>
    <property type="evidence" value="ECO:0007669"/>
    <property type="project" value="UniProtKB-UniRule"/>
</dbReference>
<evidence type="ECO:0000256" key="2">
    <source>
        <dbReference type="ARBA" id="ARBA00005091"/>
    </source>
</evidence>
<evidence type="ECO:0000256" key="10">
    <source>
        <dbReference type="ARBA" id="ARBA00047838"/>
    </source>
</evidence>
<dbReference type="InterPro" id="IPR050064">
    <property type="entry name" value="IGPS_HisA/HisF"/>
</dbReference>
<dbReference type="UniPathway" id="UPA00031">
    <property type="reaction ID" value="UER00010"/>
</dbReference>
<dbReference type="PANTHER" id="PTHR21235:SF2">
    <property type="entry name" value="IMIDAZOLE GLYCEROL PHOSPHATE SYNTHASE HISHF"/>
    <property type="match status" value="1"/>
</dbReference>
<dbReference type="KEGG" id="cpor:BED41_14780"/>
<evidence type="ECO:0000256" key="4">
    <source>
        <dbReference type="ARBA" id="ARBA00011152"/>
    </source>
</evidence>
<keyword evidence="14" id="KW-1185">Reference proteome</keyword>
<gene>
    <name evidence="11" type="primary">hisF</name>
    <name evidence="13" type="ORF">BED41_14780</name>
</gene>
<keyword evidence="6 11" id="KW-0028">Amino-acid biosynthesis</keyword>
<comment type="pathway">
    <text evidence="2 11">Amino-acid biosynthesis; L-histidine biosynthesis; L-histidine from 5-phospho-alpha-D-ribose 1-diphosphate: step 5/9.</text>
</comment>
<dbReference type="GO" id="GO:0000107">
    <property type="term" value="F:imidazoleglycerol-phosphate synthase activity"/>
    <property type="evidence" value="ECO:0007669"/>
    <property type="project" value="UniProtKB-UniRule"/>
</dbReference>
<evidence type="ECO:0000256" key="3">
    <source>
        <dbReference type="ARBA" id="ARBA00009667"/>
    </source>
</evidence>
<dbReference type="InterPro" id="IPR011060">
    <property type="entry name" value="RibuloseP-bd_barrel"/>
</dbReference>
<sequence length="277" mass="29693">MFAKRIIPCLDIKDGRVVKGVNFVGLRDAGDPVECAKAYEKAGADEIVFLDITATSDGRKTVVDLVRRVTAEVFVPITVGGGIRSVDDIREILRAGADKVSLNSAAVENPALISEAAKVFGSQCVVVAIDAKRKGDGYWEVYTAGGRVPRHMDAFCWAVKAEQLGAGEILLTSMDRDGTKAGYDLELTELISSSVNIPVIASGGAGEYLHFYEALTRGRADAVLAASLFHFNEIPIPALKDYLAGKGIPVRKSAEARHVPYEMSPEEVNFFGICGEA</sequence>
<dbReference type="RefSeq" id="WP_066748060.1">
    <property type="nucleotide sequence ID" value="NZ_CP016757.1"/>
</dbReference>
<protein>
    <recommendedName>
        <fullName evidence="11">Imidazole glycerol phosphate synthase subunit HisF</fullName>
        <ecNumber evidence="11">4.3.2.10</ecNumber>
    </recommendedName>
    <alternativeName>
        <fullName evidence="11">IGP synthase cyclase subunit</fullName>
    </alternativeName>
    <alternativeName>
        <fullName evidence="11">IGP synthase subunit HisF</fullName>
    </alternativeName>
    <alternativeName>
        <fullName evidence="11">ImGP synthase subunit HisF</fullName>
        <shortName evidence="11">IGPS subunit HisF</shortName>
    </alternativeName>
</protein>
<feature type="active site" evidence="11">
    <location>
        <position position="11"/>
    </location>
</feature>
<feature type="active site" evidence="11">
    <location>
        <position position="130"/>
    </location>
</feature>
<keyword evidence="7 11" id="KW-0368">Histidine biosynthesis</keyword>
<comment type="subcellular location">
    <subcellularLocation>
        <location evidence="1 11">Cytoplasm</location>
    </subcellularLocation>
</comment>
<proteinExistence type="inferred from homology"/>
<evidence type="ECO:0000313" key="14">
    <source>
        <dbReference type="Proteomes" id="UP000093044"/>
    </source>
</evidence>
<comment type="catalytic activity">
    <reaction evidence="10 11">
        <text>5-[(5-phospho-1-deoxy-D-ribulos-1-ylimino)methylamino]-1-(5-phospho-beta-D-ribosyl)imidazole-4-carboxamide + L-glutamine = D-erythro-1-(imidazol-4-yl)glycerol 3-phosphate + 5-amino-1-(5-phospho-beta-D-ribosyl)imidazole-4-carboxamide + L-glutamate + H(+)</text>
        <dbReference type="Rhea" id="RHEA:24793"/>
        <dbReference type="ChEBI" id="CHEBI:15378"/>
        <dbReference type="ChEBI" id="CHEBI:29985"/>
        <dbReference type="ChEBI" id="CHEBI:58278"/>
        <dbReference type="ChEBI" id="CHEBI:58359"/>
        <dbReference type="ChEBI" id="CHEBI:58475"/>
        <dbReference type="ChEBI" id="CHEBI:58525"/>
        <dbReference type="EC" id="4.3.2.10"/>
    </reaction>
</comment>
<keyword evidence="8 11" id="KW-0456">Lyase</keyword>
<comment type="function">
    <text evidence="9 11">IGPS catalyzes the conversion of PRFAR and glutamine to IGP, AICAR and glutamate. The HisF subunit catalyzes the cyclization activity that produces IGP and AICAR from PRFAR using the ammonia provided by the HisH subunit.</text>
</comment>
<dbReference type="EC" id="4.3.2.10" evidence="11"/>
<dbReference type="InterPro" id="IPR004651">
    <property type="entry name" value="HisF"/>
</dbReference>
<dbReference type="HAMAP" id="MF_01013">
    <property type="entry name" value="HisF"/>
    <property type="match status" value="1"/>
</dbReference>
<dbReference type="CDD" id="cd04731">
    <property type="entry name" value="HisF"/>
    <property type="match status" value="1"/>
</dbReference>
<keyword evidence="5 11" id="KW-0963">Cytoplasm</keyword>
<evidence type="ECO:0000256" key="5">
    <source>
        <dbReference type="ARBA" id="ARBA00022490"/>
    </source>
</evidence>
<dbReference type="GO" id="GO:0016829">
    <property type="term" value="F:lyase activity"/>
    <property type="evidence" value="ECO:0007669"/>
    <property type="project" value="UniProtKB-KW"/>
</dbReference>
<comment type="subunit">
    <text evidence="4 11">Heterodimer of HisH and HisF.</text>
</comment>
<reference evidence="13" key="1">
    <citation type="submission" date="2016-08" db="EMBL/GenBank/DDBJ databases">
        <title>Complete genome of Cloacibacillus porcorum.</title>
        <authorList>
            <person name="Looft T."/>
            <person name="Bayles D.O."/>
            <person name="Alt D.P."/>
        </authorList>
    </citation>
    <scope>NUCLEOTIDE SEQUENCE [LARGE SCALE GENOMIC DNA]</scope>
    <source>
        <strain evidence="13">CL-84</strain>
    </source>
</reference>
<dbReference type="OrthoDB" id="9781903at2"/>
<dbReference type="Gene3D" id="3.20.20.70">
    <property type="entry name" value="Aldolase class I"/>
    <property type="match status" value="1"/>
</dbReference>
<dbReference type="SUPFAM" id="SSF51366">
    <property type="entry name" value="Ribulose-phoshate binding barrel"/>
    <property type="match status" value="1"/>
</dbReference>
<accession>A0A1B2I8H1</accession>
<dbReference type="InterPro" id="IPR006062">
    <property type="entry name" value="His_biosynth"/>
</dbReference>